<protein>
    <recommendedName>
        <fullName evidence="3">Serine-threonine/tyrosine-protein kinase catalytic domain-containing protein</fullName>
    </recommendedName>
</protein>
<keyword evidence="2" id="KW-1185">Reference proteome</keyword>
<name>A0A397VUF6_9GLOM</name>
<gene>
    <name evidence="1" type="ORF">C2G38_2030397</name>
</gene>
<evidence type="ECO:0000313" key="1">
    <source>
        <dbReference type="EMBL" id="RIB26215.1"/>
    </source>
</evidence>
<dbReference type="AlphaFoldDB" id="A0A397VUF6"/>
<dbReference type="Gene3D" id="1.10.510.10">
    <property type="entry name" value="Transferase(Phosphotransferase) domain 1"/>
    <property type="match status" value="1"/>
</dbReference>
<dbReference type="EMBL" id="QKWP01000143">
    <property type="protein sequence ID" value="RIB26215.1"/>
    <property type="molecule type" value="Genomic_DNA"/>
</dbReference>
<reference evidence="1 2" key="1">
    <citation type="submission" date="2018-06" db="EMBL/GenBank/DDBJ databases">
        <title>Comparative genomics reveals the genomic features of Rhizophagus irregularis, R. cerebriforme, R. diaphanum and Gigaspora rosea, and their symbiotic lifestyle signature.</title>
        <authorList>
            <person name="Morin E."/>
            <person name="San Clemente H."/>
            <person name="Chen E.C.H."/>
            <person name="De La Providencia I."/>
            <person name="Hainaut M."/>
            <person name="Kuo A."/>
            <person name="Kohler A."/>
            <person name="Murat C."/>
            <person name="Tang N."/>
            <person name="Roy S."/>
            <person name="Loubradou J."/>
            <person name="Henrissat B."/>
            <person name="Grigoriev I.V."/>
            <person name="Corradi N."/>
            <person name="Roux C."/>
            <person name="Martin F.M."/>
        </authorList>
    </citation>
    <scope>NUCLEOTIDE SEQUENCE [LARGE SCALE GENOMIC DNA]</scope>
    <source>
        <strain evidence="1 2">DAOM 194757</strain>
    </source>
</reference>
<evidence type="ECO:0008006" key="3">
    <source>
        <dbReference type="Google" id="ProtNLM"/>
    </source>
</evidence>
<organism evidence="1 2">
    <name type="scientific">Gigaspora rosea</name>
    <dbReference type="NCBI Taxonomy" id="44941"/>
    <lineage>
        <taxon>Eukaryota</taxon>
        <taxon>Fungi</taxon>
        <taxon>Fungi incertae sedis</taxon>
        <taxon>Mucoromycota</taxon>
        <taxon>Glomeromycotina</taxon>
        <taxon>Glomeromycetes</taxon>
        <taxon>Diversisporales</taxon>
        <taxon>Gigasporaceae</taxon>
        <taxon>Gigaspora</taxon>
    </lineage>
</organism>
<evidence type="ECO:0000313" key="2">
    <source>
        <dbReference type="Proteomes" id="UP000266673"/>
    </source>
</evidence>
<dbReference type="SUPFAM" id="SSF56112">
    <property type="entry name" value="Protein kinase-like (PK-like)"/>
    <property type="match status" value="1"/>
</dbReference>
<comment type="caution">
    <text evidence="1">The sequence shown here is derived from an EMBL/GenBank/DDBJ whole genome shotgun (WGS) entry which is preliminary data.</text>
</comment>
<proteinExistence type="predicted"/>
<sequence length="100" mass="11324">MTEISTGQRAFDGIPFDDYLVAKIIDGSRPKCLGPDCYIKLATKCMDKEFNKRPTATEIIEIITRCWDNEYPLPNTETVGVFEILWDKMSCPGTGRSEQV</sequence>
<dbReference type="InterPro" id="IPR011009">
    <property type="entry name" value="Kinase-like_dom_sf"/>
</dbReference>
<accession>A0A397VUF6</accession>
<dbReference type="Proteomes" id="UP000266673">
    <property type="component" value="Unassembled WGS sequence"/>
</dbReference>